<organism evidence="1 2">
    <name type="scientific">Fibrisoma montanum</name>
    <dbReference type="NCBI Taxonomy" id="2305895"/>
    <lineage>
        <taxon>Bacteria</taxon>
        <taxon>Pseudomonadati</taxon>
        <taxon>Bacteroidota</taxon>
        <taxon>Cytophagia</taxon>
        <taxon>Cytophagales</taxon>
        <taxon>Spirosomataceae</taxon>
        <taxon>Fibrisoma</taxon>
    </lineage>
</organism>
<keyword evidence="2" id="KW-1185">Reference proteome</keyword>
<protein>
    <submittedName>
        <fullName evidence="1">Uncharacterized protein</fullName>
    </submittedName>
</protein>
<dbReference type="AlphaFoldDB" id="A0A418MBY7"/>
<evidence type="ECO:0000313" key="1">
    <source>
        <dbReference type="EMBL" id="RIV23884.1"/>
    </source>
</evidence>
<accession>A0A418MBY7</accession>
<dbReference type="OrthoDB" id="5771572at2"/>
<sequence>MKTLTLNIPDSLDPAVARWELARSLYEKGELTLEQAAEIVGLTPTYFKIKMQKSFNREDERIKQTVVATAKPMNRQYFDQLVDQLDIKESWEDLTSQIGK</sequence>
<dbReference type="EMBL" id="QXED01000003">
    <property type="protein sequence ID" value="RIV23884.1"/>
    <property type="molecule type" value="Genomic_DNA"/>
</dbReference>
<proteinExistence type="predicted"/>
<evidence type="ECO:0000313" key="2">
    <source>
        <dbReference type="Proteomes" id="UP000283523"/>
    </source>
</evidence>
<comment type="caution">
    <text evidence="1">The sequence shown here is derived from an EMBL/GenBank/DDBJ whole genome shotgun (WGS) entry which is preliminary data.</text>
</comment>
<dbReference type="Proteomes" id="UP000283523">
    <property type="component" value="Unassembled WGS sequence"/>
</dbReference>
<gene>
    <name evidence="1" type="ORF">DYU11_13040</name>
</gene>
<name>A0A418MBY7_9BACT</name>
<reference evidence="1 2" key="1">
    <citation type="submission" date="2018-08" db="EMBL/GenBank/DDBJ databases">
        <title>Fibrisoma montanum sp. nov., isolated from Danxia mountain soil.</title>
        <authorList>
            <person name="Huang Y."/>
        </authorList>
    </citation>
    <scope>NUCLEOTIDE SEQUENCE [LARGE SCALE GENOMIC DNA]</scope>
    <source>
        <strain evidence="1 2">HYT19</strain>
    </source>
</reference>
<dbReference type="RefSeq" id="WP_119668100.1">
    <property type="nucleotide sequence ID" value="NZ_QXED01000003.1"/>
</dbReference>